<proteinExistence type="predicted"/>
<organism evidence="2 3">
    <name type="scientific">Variovorax robiniae</name>
    <dbReference type="NCBI Taxonomy" id="1836199"/>
    <lineage>
        <taxon>Bacteria</taxon>
        <taxon>Pseudomonadati</taxon>
        <taxon>Pseudomonadota</taxon>
        <taxon>Betaproteobacteria</taxon>
        <taxon>Burkholderiales</taxon>
        <taxon>Comamonadaceae</taxon>
        <taxon>Variovorax</taxon>
    </lineage>
</organism>
<keyword evidence="1" id="KW-0472">Membrane</keyword>
<name>A0ABU8XBX9_9BURK</name>
<dbReference type="Proteomes" id="UP001367030">
    <property type="component" value="Unassembled WGS sequence"/>
</dbReference>
<evidence type="ECO:0000313" key="3">
    <source>
        <dbReference type="Proteomes" id="UP001367030"/>
    </source>
</evidence>
<dbReference type="EMBL" id="JBBKZS010000009">
    <property type="protein sequence ID" value="MEJ8857121.1"/>
    <property type="molecule type" value="Genomic_DNA"/>
</dbReference>
<feature type="transmembrane region" description="Helical" evidence="1">
    <location>
        <begin position="152"/>
        <end position="173"/>
    </location>
</feature>
<reference evidence="2 3" key="1">
    <citation type="submission" date="2024-03" db="EMBL/GenBank/DDBJ databases">
        <title>Novel species of the genus Variovorax.</title>
        <authorList>
            <person name="Liu Q."/>
            <person name="Xin Y.-H."/>
        </authorList>
    </citation>
    <scope>NUCLEOTIDE SEQUENCE [LARGE SCALE GENOMIC DNA]</scope>
    <source>
        <strain evidence="2 3">KACC 18901</strain>
    </source>
</reference>
<evidence type="ECO:0000313" key="2">
    <source>
        <dbReference type="EMBL" id="MEJ8857121.1"/>
    </source>
</evidence>
<sequence>MPWTPAHAAAVLPLRRLTGQGRLSFAGLVVGSMSPDFGYYIGSFGLASFAHTPPGILAVCLPAGLLVLFVALRMREPVAHLLPKPHRQALLAMGAVRGPTGIRSILLVTVSLAIGAATHIAWDAFTHERGLFVQGIAMLREPVVTVLGRDVLVFNIAQHASTAFGTLCLALAYGRYARRFGALDVLGAGDRRRLALLVGILVAALVCATPFAISGATGTDGAINYSRLLILEVMHATTAFFVFLACAALWLSKGRNA</sequence>
<feature type="transmembrane region" description="Helical" evidence="1">
    <location>
        <begin position="233"/>
        <end position="251"/>
    </location>
</feature>
<feature type="transmembrane region" description="Helical" evidence="1">
    <location>
        <begin position="105"/>
        <end position="122"/>
    </location>
</feature>
<accession>A0ABU8XBX9</accession>
<dbReference type="RefSeq" id="WP_340337192.1">
    <property type="nucleotide sequence ID" value="NZ_JBBKZS010000009.1"/>
</dbReference>
<feature type="transmembrane region" description="Helical" evidence="1">
    <location>
        <begin position="54"/>
        <end position="72"/>
    </location>
</feature>
<feature type="transmembrane region" description="Helical" evidence="1">
    <location>
        <begin position="194"/>
        <end position="213"/>
    </location>
</feature>
<gene>
    <name evidence="2" type="ORF">WKW79_21265</name>
</gene>
<keyword evidence="1" id="KW-1133">Transmembrane helix</keyword>
<protein>
    <submittedName>
        <fullName evidence="2">DUF4184 family protein</fullName>
    </submittedName>
</protein>
<evidence type="ECO:0000256" key="1">
    <source>
        <dbReference type="SAM" id="Phobius"/>
    </source>
</evidence>
<dbReference type="InterPro" id="IPR025238">
    <property type="entry name" value="DUF4184"/>
</dbReference>
<dbReference type="Pfam" id="PF13803">
    <property type="entry name" value="DUF4184"/>
    <property type="match status" value="1"/>
</dbReference>
<keyword evidence="1" id="KW-0812">Transmembrane</keyword>
<keyword evidence="3" id="KW-1185">Reference proteome</keyword>
<comment type="caution">
    <text evidence="2">The sequence shown here is derived from an EMBL/GenBank/DDBJ whole genome shotgun (WGS) entry which is preliminary data.</text>
</comment>